<dbReference type="SMART" id="SM00382">
    <property type="entry name" value="AAA"/>
    <property type="match status" value="1"/>
</dbReference>
<evidence type="ECO:0000256" key="2">
    <source>
        <dbReference type="ARBA" id="ARBA00022741"/>
    </source>
</evidence>
<keyword evidence="5" id="KW-0413">Isomerase</keyword>
<feature type="non-terminal residue" evidence="11">
    <location>
        <position position="587"/>
    </location>
</feature>
<evidence type="ECO:0000256" key="7">
    <source>
        <dbReference type="ARBA" id="ARBA00038871"/>
    </source>
</evidence>
<dbReference type="Proteomes" id="UP001054857">
    <property type="component" value="Unassembled WGS sequence"/>
</dbReference>
<dbReference type="Pfam" id="PF17862">
    <property type="entry name" value="AAA_lid_3"/>
    <property type="match status" value="1"/>
</dbReference>
<evidence type="ECO:0000256" key="3">
    <source>
        <dbReference type="ARBA" id="ARBA00022840"/>
    </source>
</evidence>
<keyword evidence="12" id="KW-1185">Reference proteome</keyword>
<feature type="region of interest" description="Disordered" evidence="9">
    <location>
        <begin position="215"/>
        <end position="290"/>
    </location>
</feature>
<dbReference type="EC" id="5.6.1.1" evidence="7"/>
<sequence>GVAVAWNLSHRRRPHRETTTKSSSKTSATTSSRSGIRELLRFQPSQLGRAALSHVVRPLKWLCSLQALLAMKGWFASLSSRFNEPTNKELQQQHEQDEIYKKNRAKLQGYHQLAQEAFQRAYAADSSGNVSAAVRLYGTGLQAAAEGLALPVQGSGLGSLADSVSSWRRDLAGWQRDYTARLQALQAPGCTGHPAATGSAAAAAAPVRPLPHATMALHQQQQQQQGMSVQVPFHRPAGGSSAGGSKSVIVQRPPQVSAAGGSRRTTGSTSGGGGGGGTGGGAAAGRDDTGGTAKYRETIMGEILDRSPSVKWDDVAGLATAKKALTEAVILPALRPDLFQGLRAPVRGILLYGPPGNGKTMLAKALAAESRATFFNISASSLTSKWVGDAEKLVRALFETAAQLQPAIIFMDELDSMMGSRGGAGESDAARRLLTEFLVQFDGVVGGGAGRERVVVVGATNRPQELDDAVRRRLTKRIYIPLPDEEGRMAVLTHLLKGQAHRLSSADLHSLVSATAGYSASDLAALCKEAAMAPLRELPASRLAHVPASALRPLGAADFGAALRVVRPSVNAASLRSFEEFTREYGT</sequence>
<dbReference type="PANTHER" id="PTHR23074">
    <property type="entry name" value="AAA DOMAIN-CONTAINING"/>
    <property type="match status" value="1"/>
</dbReference>
<dbReference type="GO" id="GO:0008568">
    <property type="term" value="F:microtubule severing ATPase activity"/>
    <property type="evidence" value="ECO:0007669"/>
    <property type="project" value="UniProtKB-EC"/>
</dbReference>
<dbReference type="AlphaFoldDB" id="A0AAD3DQR8"/>
<keyword evidence="3 8" id="KW-0067">ATP-binding</keyword>
<reference evidence="11 12" key="1">
    <citation type="journal article" date="2021" name="Sci. Rep.">
        <title>Genome sequencing of the multicellular alga Astrephomene provides insights into convergent evolution of germ-soma differentiation.</title>
        <authorList>
            <person name="Yamashita S."/>
            <person name="Yamamoto K."/>
            <person name="Matsuzaki R."/>
            <person name="Suzuki S."/>
            <person name="Yamaguchi H."/>
            <person name="Hirooka S."/>
            <person name="Minakuchi Y."/>
            <person name="Miyagishima S."/>
            <person name="Kawachi M."/>
            <person name="Toyoda A."/>
            <person name="Nozaki H."/>
        </authorList>
    </citation>
    <scope>NUCLEOTIDE SEQUENCE [LARGE SCALE GENOMIC DNA]</scope>
    <source>
        <strain evidence="11 12">NIES-4017</strain>
    </source>
</reference>
<evidence type="ECO:0000256" key="1">
    <source>
        <dbReference type="ARBA" id="ARBA00022701"/>
    </source>
</evidence>
<comment type="caution">
    <text evidence="11">The sequence shown here is derived from an EMBL/GenBank/DDBJ whole genome shotgun (WGS) entry which is preliminary data.</text>
</comment>
<keyword evidence="4" id="KW-0472">Membrane</keyword>
<feature type="region of interest" description="Disordered" evidence="9">
    <location>
        <begin position="1"/>
        <end position="35"/>
    </location>
</feature>
<evidence type="ECO:0000256" key="9">
    <source>
        <dbReference type="SAM" id="MobiDB-lite"/>
    </source>
</evidence>
<dbReference type="CDD" id="cd19509">
    <property type="entry name" value="RecA-like_VPS4-like"/>
    <property type="match status" value="1"/>
</dbReference>
<proteinExistence type="inferred from homology"/>
<organism evidence="11 12">
    <name type="scientific">Astrephomene gubernaculifera</name>
    <dbReference type="NCBI Taxonomy" id="47775"/>
    <lineage>
        <taxon>Eukaryota</taxon>
        <taxon>Viridiplantae</taxon>
        <taxon>Chlorophyta</taxon>
        <taxon>core chlorophytes</taxon>
        <taxon>Chlorophyceae</taxon>
        <taxon>CS clade</taxon>
        <taxon>Chlamydomonadales</taxon>
        <taxon>Astrephomenaceae</taxon>
        <taxon>Astrephomene</taxon>
    </lineage>
</organism>
<evidence type="ECO:0000259" key="10">
    <source>
        <dbReference type="SMART" id="SM00382"/>
    </source>
</evidence>
<dbReference type="Gene3D" id="1.10.8.60">
    <property type="match status" value="1"/>
</dbReference>
<feature type="compositionally biased region" description="Low complexity" evidence="9">
    <location>
        <begin position="20"/>
        <end position="32"/>
    </location>
</feature>
<dbReference type="InterPro" id="IPR041569">
    <property type="entry name" value="AAA_lid_3"/>
</dbReference>
<dbReference type="FunFam" id="3.40.50.300:FF:000093">
    <property type="entry name" value="Fidgetin-like 1"/>
    <property type="match status" value="1"/>
</dbReference>
<dbReference type="InterPro" id="IPR003960">
    <property type="entry name" value="ATPase_AAA_CS"/>
</dbReference>
<name>A0AAD3DQR8_9CHLO</name>
<feature type="non-terminal residue" evidence="11">
    <location>
        <position position="1"/>
    </location>
</feature>
<feature type="compositionally biased region" description="Gly residues" evidence="9">
    <location>
        <begin position="269"/>
        <end position="283"/>
    </location>
</feature>
<dbReference type="GO" id="GO:0005524">
    <property type="term" value="F:ATP binding"/>
    <property type="evidence" value="ECO:0007669"/>
    <property type="project" value="UniProtKB-KW"/>
</dbReference>
<dbReference type="Pfam" id="PF09336">
    <property type="entry name" value="Vps4_C"/>
    <property type="match status" value="1"/>
</dbReference>
<accession>A0AAD3DQR8</accession>
<dbReference type="InterPro" id="IPR050304">
    <property type="entry name" value="MT-severing_AAA_ATPase"/>
</dbReference>
<evidence type="ECO:0000256" key="5">
    <source>
        <dbReference type="ARBA" id="ARBA00023235"/>
    </source>
</evidence>
<evidence type="ECO:0000313" key="12">
    <source>
        <dbReference type="Proteomes" id="UP001054857"/>
    </source>
</evidence>
<evidence type="ECO:0000256" key="8">
    <source>
        <dbReference type="RuleBase" id="RU003651"/>
    </source>
</evidence>
<dbReference type="GO" id="GO:0016887">
    <property type="term" value="F:ATP hydrolysis activity"/>
    <property type="evidence" value="ECO:0007669"/>
    <property type="project" value="InterPro"/>
</dbReference>
<dbReference type="InterPro" id="IPR003959">
    <property type="entry name" value="ATPase_AAA_core"/>
</dbReference>
<dbReference type="InterPro" id="IPR015415">
    <property type="entry name" value="Spast_Vps4_C"/>
</dbReference>
<feature type="compositionally biased region" description="Low complexity" evidence="9">
    <location>
        <begin position="215"/>
        <end position="225"/>
    </location>
</feature>
<dbReference type="PROSITE" id="PS00674">
    <property type="entry name" value="AAA"/>
    <property type="match status" value="1"/>
</dbReference>
<protein>
    <recommendedName>
        <fullName evidence="7">microtubule-severing ATPase</fullName>
        <ecNumber evidence="7">5.6.1.1</ecNumber>
    </recommendedName>
</protein>
<dbReference type="Gene3D" id="3.40.50.300">
    <property type="entry name" value="P-loop containing nucleotide triphosphate hydrolases"/>
    <property type="match status" value="1"/>
</dbReference>
<dbReference type="Gene3D" id="1.20.58.80">
    <property type="entry name" value="Phosphotransferase system, lactose/cellobiose-type IIA subunit"/>
    <property type="match status" value="1"/>
</dbReference>
<dbReference type="InterPro" id="IPR003593">
    <property type="entry name" value="AAA+_ATPase"/>
</dbReference>
<keyword evidence="1" id="KW-0493">Microtubule</keyword>
<feature type="domain" description="AAA+ ATPase" evidence="10">
    <location>
        <begin position="345"/>
        <end position="484"/>
    </location>
</feature>
<comment type="similarity">
    <text evidence="8">Belongs to the AAA ATPase family.</text>
</comment>
<keyword evidence="2 8" id="KW-0547">Nucleotide-binding</keyword>
<feature type="compositionally biased region" description="Low complexity" evidence="9">
    <location>
        <begin position="237"/>
        <end position="247"/>
    </location>
</feature>
<dbReference type="InterPro" id="IPR027417">
    <property type="entry name" value="P-loop_NTPase"/>
</dbReference>
<evidence type="ECO:0000256" key="4">
    <source>
        <dbReference type="ARBA" id="ARBA00023136"/>
    </source>
</evidence>
<evidence type="ECO:0000256" key="6">
    <source>
        <dbReference type="ARBA" id="ARBA00036378"/>
    </source>
</evidence>
<dbReference type="EMBL" id="BMAR01000013">
    <property type="protein sequence ID" value="GFR46334.1"/>
    <property type="molecule type" value="Genomic_DNA"/>
</dbReference>
<feature type="compositionally biased region" description="Low complexity" evidence="9">
    <location>
        <begin position="257"/>
        <end position="268"/>
    </location>
</feature>
<dbReference type="GO" id="GO:0005874">
    <property type="term" value="C:microtubule"/>
    <property type="evidence" value="ECO:0007669"/>
    <property type="project" value="UniProtKB-KW"/>
</dbReference>
<dbReference type="FunFam" id="1.10.8.60:FF:000022">
    <property type="entry name" value="Fidgetin like 1"/>
    <property type="match status" value="1"/>
</dbReference>
<dbReference type="PANTHER" id="PTHR23074:SF86">
    <property type="entry name" value="SPASTIN"/>
    <property type="match status" value="1"/>
</dbReference>
<evidence type="ECO:0000313" key="11">
    <source>
        <dbReference type="EMBL" id="GFR46334.1"/>
    </source>
</evidence>
<comment type="catalytic activity">
    <reaction evidence="6">
        <text>n ATP + n H2O + a microtubule = n ADP + n phosphate + (n+1) alpha/beta tubulin heterodimers.</text>
        <dbReference type="EC" id="5.6.1.1"/>
    </reaction>
</comment>
<dbReference type="SUPFAM" id="SSF52540">
    <property type="entry name" value="P-loop containing nucleoside triphosphate hydrolases"/>
    <property type="match status" value="1"/>
</dbReference>
<gene>
    <name evidence="11" type="ORF">Agub_g7903</name>
</gene>
<dbReference type="Pfam" id="PF00004">
    <property type="entry name" value="AAA"/>
    <property type="match status" value="1"/>
</dbReference>